<dbReference type="RefSeq" id="WP_096573969.1">
    <property type="nucleotide sequence ID" value="NZ_CAWNJS010000001.1"/>
</dbReference>
<reference evidence="2 3" key="1">
    <citation type="submission" date="2017-06" db="EMBL/GenBank/DDBJ databases">
        <title>Genome sequencing of cyanobaciteial culture collection at National Institute for Environmental Studies (NIES).</title>
        <authorList>
            <person name="Hirose Y."/>
            <person name="Shimura Y."/>
            <person name="Fujisawa T."/>
            <person name="Nakamura Y."/>
            <person name="Kawachi M."/>
        </authorList>
    </citation>
    <scope>NUCLEOTIDE SEQUENCE [LARGE SCALE GENOMIC DNA]</scope>
    <source>
        <strain evidence="2 3">NIES-37</strain>
    </source>
</reference>
<keyword evidence="3" id="KW-1185">Reference proteome</keyword>
<dbReference type="AlphaFoldDB" id="A0A1Z4MTR9"/>
<dbReference type="CDD" id="cd16936">
    <property type="entry name" value="HATPase_RsbW-like"/>
    <property type="match status" value="1"/>
</dbReference>
<sequence>MNHKIHLKVDTDLNNSAQVLSWFEQINRPPISDAKIWWQCQTLLIEGFANIVEHAHKNLPVETPIELEAVRSREHIEIRIMSKGPAFDLARKLQEVAAFEDNDQERGRGLKIMSEIADKLTYEPTKDARYCLFISKYY</sequence>
<dbReference type="KEGG" id="ttq:NIES37_07480"/>
<dbReference type="Gene3D" id="3.30.565.10">
    <property type="entry name" value="Histidine kinase-like ATPase, C-terminal domain"/>
    <property type="match status" value="1"/>
</dbReference>
<dbReference type="InterPro" id="IPR003594">
    <property type="entry name" value="HATPase_dom"/>
</dbReference>
<feature type="domain" description="Histidine kinase/HSP90-like ATPase" evidence="1">
    <location>
        <begin position="12"/>
        <end position="125"/>
    </location>
</feature>
<dbReference type="Pfam" id="PF13581">
    <property type="entry name" value="HATPase_c_2"/>
    <property type="match status" value="1"/>
</dbReference>
<organism evidence="2 3">
    <name type="scientific">Tolypothrix tenuis PCC 7101</name>
    <dbReference type="NCBI Taxonomy" id="231146"/>
    <lineage>
        <taxon>Bacteria</taxon>
        <taxon>Bacillati</taxon>
        <taxon>Cyanobacteriota</taxon>
        <taxon>Cyanophyceae</taxon>
        <taxon>Nostocales</taxon>
        <taxon>Tolypothrichaceae</taxon>
        <taxon>Tolypothrix</taxon>
    </lineage>
</organism>
<proteinExistence type="predicted"/>
<evidence type="ECO:0000259" key="1">
    <source>
        <dbReference type="Pfam" id="PF13581"/>
    </source>
</evidence>
<evidence type="ECO:0000313" key="2">
    <source>
        <dbReference type="EMBL" id="BAY96811.1"/>
    </source>
</evidence>
<dbReference type="Proteomes" id="UP000218785">
    <property type="component" value="Chromosome"/>
</dbReference>
<dbReference type="InterPro" id="IPR036890">
    <property type="entry name" value="HATPase_C_sf"/>
</dbReference>
<name>A0A1Z4MTR9_9CYAN</name>
<gene>
    <name evidence="2" type="ORF">NIES37_07480</name>
</gene>
<protein>
    <submittedName>
        <fullName evidence="2">Putative anti-sigma regulatory factor serine/threonine protein kinase</fullName>
    </submittedName>
</protein>
<dbReference type="GO" id="GO:0004674">
    <property type="term" value="F:protein serine/threonine kinase activity"/>
    <property type="evidence" value="ECO:0007669"/>
    <property type="project" value="UniProtKB-KW"/>
</dbReference>
<keyword evidence="2" id="KW-0418">Kinase</keyword>
<evidence type="ECO:0000313" key="3">
    <source>
        <dbReference type="Proteomes" id="UP000218785"/>
    </source>
</evidence>
<dbReference type="SUPFAM" id="SSF55874">
    <property type="entry name" value="ATPase domain of HSP90 chaperone/DNA topoisomerase II/histidine kinase"/>
    <property type="match status" value="1"/>
</dbReference>
<dbReference type="EMBL" id="AP018248">
    <property type="protein sequence ID" value="BAY96811.1"/>
    <property type="molecule type" value="Genomic_DNA"/>
</dbReference>
<keyword evidence="2" id="KW-0723">Serine/threonine-protein kinase</keyword>
<keyword evidence="2" id="KW-0808">Transferase</keyword>
<accession>A0A1Z4MTR9</accession>